<dbReference type="HOGENOM" id="CLU_2509833_0_0_0"/>
<organism evidence="2 3">
    <name type="scientific">Phycisphaera mikurensis (strain NBRC 102666 / KCTC 22515 / FYK2301M01)</name>
    <dbReference type="NCBI Taxonomy" id="1142394"/>
    <lineage>
        <taxon>Bacteria</taxon>
        <taxon>Pseudomonadati</taxon>
        <taxon>Planctomycetota</taxon>
        <taxon>Phycisphaerae</taxon>
        <taxon>Phycisphaerales</taxon>
        <taxon>Phycisphaeraceae</taxon>
        <taxon>Phycisphaera</taxon>
    </lineage>
</organism>
<dbReference type="RefSeq" id="WP_014436892.1">
    <property type="nucleotide sequence ID" value="NC_017080.1"/>
</dbReference>
<reference evidence="2 3" key="1">
    <citation type="submission" date="2012-02" db="EMBL/GenBank/DDBJ databases">
        <title>Complete genome sequence of Phycisphaera mikurensis NBRC 102666.</title>
        <authorList>
            <person name="Ankai A."/>
            <person name="Hosoyama A."/>
            <person name="Terui Y."/>
            <person name="Sekine M."/>
            <person name="Fukai R."/>
            <person name="Kato Y."/>
            <person name="Nakamura S."/>
            <person name="Yamada-Narita S."/>
            <person name="Kawakoshi A."/>
            <person name="Fukunaga Y."/>
            <person name="Yamazaki S."/>
            <person name="Fujita N."/>
        </authorList>
    </citation>
    <scope>NUCLEOTIDE SEQUENCE [LARGE SCALE GENOMIC DNA]</scope>
    <source>
        <strain evidence="3">NBRC 102666 / KCTC 22515 / FYK2301M01</strain>
    </source>
</reference>
<keyword evidence="3" id="KW-1185">Reference proteome</keyword>
<dbReference type="EMBL" id="AP012338">
    <property type="protein sequence ID" value="BAM03674.1"/>
    <property type="molecule type" value="Genomic_DNA"/>
</dbReference>
<keyword evidence="1" id="KW-0472">Membrane</keyword>
<sequence length="85" mass="9101">MRNDEASLPAWLRWARCFLAGASLGLAAGLGIAVWLGPALANRPLQMLLAAAVVFVGFLPAAVLEVGVRLHRLMRHEAVPVHPEP</sequence>
<keyword evidence="1" id="KW-0812">Transmembrane</keyword>
<evidence type="ECO:0000313" key="3">
    <source>
        <dbReference type="Proteomes" id="UP000007881"/>
    </source>
</evidence>
<dbReference type="KEGG" id="phm:PSMK_15150"/>
<feature type="transmembrane region" description="Helical" evidence="1">
    <location>
        <begin position="48"/>
        <end position="68"/>
    </location>
</feature>
<gene>
    <name evidence="2" type="ordered locus">PSMK_15150</name>
</gene>
<dbReference type="AlphaFoldDB" id="I0IEI6"/>
<protein>
    <submittedName>
        <fullName evidence="2">Uncharacterized protein</fullName>
    </submittedName>
</protein>
<feature type="transmembrane region" description="Helical" evidence="1">
    <location>
        <begin position="12"/>
        <end position="36"/>
    </location>
</feature>
<keyword evidence="1" id="KW-1133">Transmembrane helix</keyword>
<name>I0IEI6_PHYMF</name>
<dbReference type="Proteomes" id="UP000007881">
    <property type="component" value="Chromosome"/>
</dbReference>
<accession>I0IEI6</accession>
<proteinExistence type="predicted"/>
<evidence type="ECO:0000313" key="2">
    <source>
        <dbReference type="EMBL" id="BAM03674.1"/>
    </source>
</evidence>
<evidence type="ECO:0000256" key="1">
    <source>
        <dbReference type="SAM" id="Phobius"/>
    </source>
</evidence>